<proteinExistence type="predicted"/>
<comment type="caution">
    <text evidence="2">The sequence shown here is derived from an EMBL/GenBank/DDBJ whole genome shotgun (WGS) entry which is preliminary data.</text>
</comment>
<name>A0ABW6W9J5_9ACTN</name>
<reference evidence="2 3" key="1">
    <citation type="submission" date="2024-10" db="EMBL/GenBank/DDBJ databases">
        <title>The Natural Products Discovery Center: Release of the First 8490 Sequenced Strains for Exploring Actinobacteria Biosynthetic Diversity.</title>
        <authorList>
            <person name="Kalkreuter E."/>
            <person name="Kautsar S.A."/>
            <person name="Yang D."/>
            <person name="Bader C.D."/>
            <person name="Teijaro C.N."/>
            <person name="Fluegel L."/>
            <person name="Davis C.M."/>
            <person name="Simpson J.R."/>
            <person name="Lauterbach L."/>
            <person name="Steele A.D."/>
            <person name="Gui C."/>
            <person name="Meng S."/>
            <person name="Li G."/>
            <person name="Viehrig K."/>
            <person name="Ye F."/>
            <person name="Su P."/>
            <person name="Kiefer A.F."/>
            <person name="Nichols A."/>
            <person name="Cepeda A.J."/>
            <person name="Yan W."/>
            <person name="Fan B."/>
            <person name="Jiang Y."/>
            <person name="Adhikari A."/>
            <person name="Zheng C.-J."/>
            <person name="Schuster L."/>
            <person name="Cowan T.M."/>
            <person name="Smanski M.J."/>
            <person name="Chevrette M.G."/>
            <person name="De Carvalho L.P.S."/>
            <person name="Shen B."/>
        </authorList>
    </citation>
    <scope>NUCLEOTIDE SEQUENCE [LARGE SCALE GENOMIC DNA]</scope>
    <source>
        <strain evidence="2 3">NPDC000087</strain>
    </source>
</reference>
<evidence type="ECO:0000256" key="1">
    <source>
        <dbReference type="SAM" id="MobiDB-lite"/>
    </source>
</evidence>
<dbReference type="EMBL" id="JBIAZU010000001">
    <property type="protein sequence ID" value="MFF5289180.1"/>
    <property type="molecule type" value="Genomic_DNA"/>
</dbReference>
<sequence>MITRTAKAAGVDDYRHTFKITAMRRGAYVVVNLLGTKGNPGSMATGLFLLQQRGARMTGEWTYRPGGTEVPESEKISFKRM</sequence>
<evidence type="ECO:0000313" key="3">
    <source>
        <dbReference type="Proteomes" id="UP001602245"/>
    </source>
</evidence>
<keyword evidence="3" id="KW-1185">Reference proteome</keyword>
<evidence type="ECO:0000313" key="2">
    <source>
        <dbReference type="EMBL" id="MFF5289180.1"/>
    </source>
</evidence>
<gene>
    <name evidence="2" type="ORF">ACFY35_07070</name>
</gene>
<feature type="compositionally biased region" description="Basic and acidic residues" evidence="1">
    <location>
        <begin position="72"/>
        <end position="81"/>
    </location>
</feature>
<organism evidence="2 3">
    <name type="scientific">Paractinoplanes globisporus</name>
    <dbReference type="NCBI Taxonomy" id="113565"/>
    <lineage>
        <taxon>Bacteria</taxon>
        <taxon>Bacillati</taxon>
        <taxon>Actinomycetota</taxon>
        <taxon>Actinomycetes</taxon>
        <taxon>Micromonosporales</taxon>
        <taxon>Micromonosporaceae</taxon>
        <taxon>Paractinoplanes</taxon>
    </lineage>
</organism>
<dbReference type="RefSeq" id="WP_020509525.1">
    <property type="nucleotide sequence ID" value="NZ_JBIAZU010000001.1"/>
</dbReference>
<feature type="region of interest" description="Disordered" evidence="1">
    <location>
        <begin position="60"/>
        <end position="81"/>
    </location>
</feature>
<dbReference type="Proteomes" id="UP001602245">
    <property type="component" value="Unassembled WGS sequence"/>
</dbReference>
<accession>A0ABW6W9J5</accession>
<protein>
    <submittedName>
        <fullName evidence="2">Uncharacterized protein</fullName>
    </submittedName>
</protein>